<protein>
    <recommendedName>
        <fullName evidence="5">YqjK-like protein</fullName>
    </recommendedName>
</protein>
<dbReference type="Proteomes" id="UP000182276">
    <property type="component" value="Unassembled WGS sequence"/>
</dbReference>
<evidence type="ECO:0008006" key="5">
    <source>
        <dbReference type="Google" id="ProtNLM"/>
    </source>
</evidence>
<reference evidence="2 4" key="2">
    <citation type="submission" date="2016-10" db="EMBL/GenBank/DDBJ databases">
        <authorList>
            <person name="Varghese N."/>
            <person name="Submissions S."/>
        </authorList>
    </citation>
    <scope>NUCLEOTIDE SEQUENCE [LARGE SCALE GENOMIC DNA]</scope>
    <source>
        <strain evidence="2 4">DSM 6083</strain>
    </source>
</reference>
<sequence length="109" mass="12333">MSTPLTSSADLKMRKDLVRLRLEMHRQQLRYHARPLASPLHYAQGLFGRHKPADDAQGSGKSPALTIATVVLFLFGRRLGRVGKWARIGITLYPLFKGQRAIRRKLDSP</sequence>
<evidence type="ECO:0000313" key="2">
    <source>
        <dbReference type="EMBL" id="SDM48426.1"/>
    </source>
</evidence>
<dbReference type="Proteomes" id="UP000031271">
    <property type="component" value="Chromosome"/>
</dbReference>
<evidence type="ECO:0000313" key="4">
    <source>
        <dbReference type="Proteomes" id="UP000182276"/>
    </source>
</evidence>
<accession>A0A8D3Y1W1</accession>
<reference evidence="3" key="1">
    <citation type="submission" date="2014-03" db="EMBL/GenBank/DDBJ databases">
        <title>Complete genome of Pseudomonas balearica DSM 6083T, a sewage water isolate from an enrichment with 2-methylnaphthalene.</title>
        <authorList>
            <person name="Salva-Serra F."/>
            <person name="Jaen-Luchoro D."/>
            <person name="Busquets A."/>
            <person name="Pena A."/>
            <person name="Gomila M."/>
            <person name="Bosch R."/>
            <person name="Nogales B."/>
            <person name="Garcia-Valdes E."/>
            <person name="Lalucat J."/>
            <person name="Bennasar A."/>
        </authorList>
    </citation>
    <scope>NUCLEOTIDE SEQUENCE [LARGE SCALE GENOMIC DNA]</scope>
    <source>
        <strain evidence="3">DSM 6083</strain>
    </source>
</reference>
<dbReference type="EMBL" id="CP007511">
    <property type="protein sequence ID" value="AJE15584.1"/>
    <property type="molecule type" value="Genomic_DNA"/>
</dbReference>
<evidence type="ECO:0000313" key="1">
    <source>
        <dbReference type="EMBL" id="AJE15584.1"/>
    </source>
</evidence>
<reference evidence="1 3" key="3">
    <citation type="journal article" name="Genome Announc.">
        <title>Complete Genome Sequence of Pseudomonas balearica DSM 6083T.</title>
        <authorList>
            <person name="Bennasar-Figueras A."/>
            <person name="Salva-Serra F."/>
            <person name="Jaen-Luchoro D."/>
            <person name="Segui C."/>
            <person name="Aliaga F."/>
            <person name="Busquets A."/>
            <person name="Gomila M."/>
            <person name="Moore E.R."/>
            <person name="Lalucat J."/>
        </authorList>
    </citation>
    <scope>NUCLEOTIDE SEQUENCE [LARGE SCALE GENOMIC DNA]</scope>
    <source>
        <strain evidence="3">DSM 6083</strain>
        <strain evidence="1">DSM6083</strain>
    </source>
</reference>
<dbReference type="RefSeq" id="WP_041105025.1">
    <property type="nucleotide sequence ID" value="NZ_CP007511.1"/>
</dbReference>
<organism evidence="1 3">
    <name type="scientific">Stutzerimonas balearica DSM 6083</name>
    <dbReference type="NCBI Taxonomy" id="1123016"/>
    <lineage>
        <taxon>Bacteria</taxon>
        <taxon>Pseudomonadati</taxon>
        <taxon>Pseudomonadota</taxon>
        <taxon>Gammaproteobacteria</taxon>
        <taxon>Pseudomonadales</taxon>
        <taxon>Pseudomonadaceae</taxon>
        <taxon>Stutzerimonas</taxon>
    </lineage>
</organism>
<evidence type="ECO:0000313" key="3">
    <source>
        <dbReference type="Proteomes" id="UP000031271"/>
    </source>
</evidence>
<dbReference type="EMBL" id="FNHO01000005">
    <property type="protein sequence ID" value="SDM48426.1"/>
    <property type="molecule type" value="Genomic_DNA"/>
</dbReference>
<dbReference type="GeneID" id="77260483"/>
<gene>
    <name evidence="1" type="ORF">CL52_11270</name>
    <name evidence="2" type="ORF">SAMN05660875_105166</name>
</gene>
<proteinExistence type="predicted"/>
<dbReference type="AlphaFoldDB" id="A0A8D3Y1W1"/>
<dbReference type="KEGG" id="pbm:CL52_11270"/>
<name>A0A8D3Y1W1_9GAMM</name>
<keyword evidence="4" id="KW-1185">Reference proteome</keyword>